<dbReference type="RefSeq" id="WP_016057848.1">
    <property type="nucleotide sequence ID" value="NZ_JAGJBH010000120.1"/>
</dbReference>
<gene>
    <name evidence="1" type="ORF">DQL93_04930</name>
</gene>
<accession>A0A3G6K5Z5</accession>
<dbReference type="EMBL" id="CP031023">
    <property type="protein sequence ID" value="AZA15962.1"/>
    <property type="molecule type" value="Genomic_DNA"/>
</dbReference>
<evidence type="ECO:0000313" key="1">
    <source>
        <dbReference type="EMBL" id="AZA15962.1"/>
    </source>
</evidence>
<protein>
    <submittedName>
        <fullName evidence="1">Uncharacterized protein</fullName>
    </submittedName>
</protein>
<organism evidence="1">
    <name type="scientific">Lactobacillus delbrueckii subsp. lactis</name>
    <dbReference type="NCBI Taxonomy" id="29397"/>
    <lineage>
        <taxon>Bacteria</taxon>
        <taxon>Bacillati</taxon>
        <taxon>Bacillota</taxon>
        <taxon>Bacilli</taxon>
        <taxon>Lactobacillales</taxon>
        <taxon>Lactobacillaceae</taxon>
        <taxon>Lactobacillus</taxon>
    </lineage>
</organism>
<proteinExistence type="predicted"/>
<dbReference type="AlphaFoldDB" id="A0A3G6K5Z5"/>
<name>A0A3G6K5Z5_LACDL</name>
<sequence>MKRKLTLLGDKGYPLYVMHFSQLCPDKAYLDLRKAAERKTCFKFDKGIDYLTLIGDGYRKFKLNWQWINQLEKYR</sequence>
<reference evidence="1" key="1">
    <citation type="submission" date="2018-07" db="EMBL/GenBank/DDBJ databases">
        <authorList>
            <person name="Somerville V."/>
        </authorList>
    </citation>
    <scope>NUCLEOTIDE SEQUENCE</scope>
    <source>
        <strain evidence="1">NWC_2_2</strain>
    </source>
</reference>